<protein>
    <recommendedName>
        <fullName evidence="3">Carboxylic ester hydrolase</fullName>
        <ecNumber evidence="3">3.1.1.-</ecNumber>
    </recommendedName>
</protein>
<evidence type="ECO:0000256" key="4">
    <source>
        <dbReference type="SAM" id="MobiDB-lite"/>
    </source>
</evidence>
<sequence length="576" mass="62201">MPYLSEHLQAVEINTASSPPSSSAPRVSTPQGIYIGSASVPGVDQFLSIRYAEPPIGSLRFADPEPYHSGSPDQEVDTSSYGPGCLQDPTLEKENGLSEDFLTLNVVRPTGANSRSGEPLPVMVFIFGGANILGQINAYNSTGLVQTSVAAGKPVIYVSMNYRLGGFGFLYNSLFRRSGSLLNTGLKDQHLALQWVHDNIASFGGDPNRVTLFGQSAGSFNVWMQMRYAAAHSETENNALFQAAILQSGMPASLALKGQTPSNGDAYLTATLIAVGCAPLPLIGNATDEAVLQCLRNVPAQRLSDVGFAVDGEWINTPYYWSEEVVPIPLMKGTVLNEGSLYGLVPVLVLPKNVYLDAVVATNLTTNITLPGPVVQTYYSHSATENGKGYNTNRTILDPSDPYYISEAVLGDAVQNIPRRVLLGQHSSSANAVDGRAAPTWGYMFKHRPPLSVFTQSFYPIMPVTPSLLLERAGVAHASELAYVFGSIYGLSGRTRGDAEVGRKMQAMDPNAHNSTEIPRWEQYDPRNARIFHFQEQGNATSGIFPDNMRLDSYNAYRLAVANAGLPALPEVRVMV</sequence>
<evidence type="ECO:0000313" key="7">
    <source>
        <dbReference type="Proteomes" id="UP000774617"/>
    </source>
</evidence>
<dbReference type="GO" id="GO:0016787">
    <property type="term" value="F:hydrolase activity"/>
    <property type="evidence" value="ECO:0007669"/>
    <property type="project" value="UniProtKB-KW"/>
</dbReference>
<proteinExistence type="inferred from homology"/>
<dbReference type="InterPro" id="IPR050309">
    <property type="entry name" value="Type-B_Carboxylest/Lipase"/>
</dbReference>
<name>A0ABQ8FZ92_9PEZI</name>
<reference evidence="6 7" key="1">
    <citation type="journal article" date="2021" name="Nat. Commun.">
        <title>Genetic determinants of endophytism in the Arabidopsis root mycobiome.</title>
        <authorList>
            <person name="Mesny F."/>
            <person name="Miyauchi S."/>
            <person name="Thiergart T."/>
            <person name="Pickel B."/>
            <person name="Atanasova L."/>
            <person name="Karlsson M."/>
            <person name="Huettel B."/>
            <person name="Barry K.W."/>
            <person name="Haridas S."/>
            <person name="Chen C."/>
            <person name="Bauer D."/>
            <person name="Andreopoulos W."/>
            <person name="Pangilinan J."/>
            <person name="LaButti K."/>
            <person name="Riley R."/>
            <person name="Lipzen A."/>
            <person name="Clum A."/>
            <person name="Drula E."/>
            <person name="Henrissat B."/>
            <person name="Kohler A."/>
            <person name="Grigoriev I.V."/>
            <person name="Martin F.M."/>
            <person name="Hacquard S."/>
        </authorList>
    </citation>
    <scope>NUCLEOTIDE SEQUENCE [LARGE SCALE GENOMIC DNA]</scope>
    <source>
        <strain evidence="6 7">MPI-SDFR-AT-0080</strain>
    </source>
</reference>
<dbReference type="Proteomes" id="UP000774617">
    <property type="component" value="Unassembled WGS sequence"/>
</dbReference>
<dbReference type="SUPFAM" id="SSF53474">
    <property type="entry name" value="alpha/beta-Hydrolases"/>
    <property type="match status" value="1"/>
</dbReference>
<comment type="similarity">
    <text evidence="1 3">Belongs to the type-B carboxylesterase/lipase family.</text>
</comment>
<dbReference type="Pfam" id="PF00135">
    <property type="entry name" value="COesterase"/>
    <property type="match status" value="1"/>
</dbReference>
<dbReference type="Gene3D" id="3.40.50.1820">
    <property type="entry name" value="alpha/beta hydrolase"/>
    <property type="match status" value="1"/>
</dbReference>
<dbReference type="InterPro" id="IPR019826">
    <property type="entry name" value="Carboxylesterase_B_AS"/>
</dbReference>
<feature type="domain" description="Carboxylesterase type B" evidence="5">
    <location>
        <begin position="31"/>
        <end position="539"/>
    </location>
</feature>
<keyword evidence="2 3" id="KW-0378">Hydrolase</keyword>
<comment type="caution">
    <text evidence="6">The sequence shown here is derived from an EMBL/GenBank/DDBJ whole genome shotgun (WGS) entry which is preliminary data.</text>
</comment>
<dbReference type="EMBL" id="JAGTJR010000033">
    <property type="protein sequence ID" value="KAH7038482.1"/>
    <property type="molecule type" value="Genomic_DNA"/>
</dbReference>
<evidence type="ECO:0000256" key="3">
    <source>
        <dbReference type="RuleBase" id="RU361235"/>
    </source>
</evidence>
<feature type="region of interest" description="Disordered" evidence="4">
    <location>
        <begin position="60"/>
        <end position="80"/>
    </location>
</feature>
<evidence type="ECO:0000256" key="1">
    <source>
        <dbReference type="ARBA" id="ARBA00005964"/>
    </source>
</evidence>
<dbReference type="EC" id="3.1.1.-" evidence="3"/>
<dbReference type="InterPro" id="IPR029058">
    <property type="entry name" value="AB_hydrolase_fold"/>
</dbReference>
<keyword evidence="7" id="KW-1185">Reference proteome</keyword>
<dbReference type="PANTHER" id="PTHR11559">
    <property type="entry name" value="CARBOXYLESTERASE"/>
    <property type="match status" value="1"/>
</dbReference>
<organism evidence="6 7">
    <name type="scientific">Macrophomina phaseolina</name>
    <dbReference type="NCBI Taxonomy" id="35725"/>
    <lineage>
        <taxon>Eukaryota</taxon>
        <taxon>Fungi</taxon>
        <taxon>Dikarya</taxon>
        <taxon>Ascomycota</taxon>
        <taxon>Pezizomycotina</taxon>
        <taxon>Dothideomycetes</taxon>
        <taxon>Dothideomycetes incertae sedis</taxon>
        <taxon>Botryosphaeriales</taxon>
        <taxon>Botryosphaeriaceae</taxon>
        <taxon>Macrophomina</taxon>
    </lineage>
</organism>
<evidence type="ECO:0000259" key="5">
    <source>
        <dbReference type="Pfam" id="PF00135"/>
    </source>
</evidence>
<dbReference type="InterPro" id="IPR002018">
    <property type="entry name" value="CarbesteraseB"/>
</dbReference>
<evidence type="ECO:0000256" key="2">
    <source>
        <dbReference type="ARBA" id="ARBA00022801"/>
    </source>
</evidence>
<evidence type="ECO:0000313" key="6">
    <source>
        <dbReference type="EMBL" id="KAH7038482.1"/>
    </source>
</evidence>
<gene>
    <name evidence="6" type="ORF">B0J12DRAFT_764851</name>
</gene>
<dbReference type="PROSITE" id="PS00122">
    <property type="entry name" value="CARBOXYLESTERASE_B_1"/>
    <property type="match status" value="1"/>
</dbReference>
<accession>A0ABQ8FZ92</accession>